<feature type="transmembrane region" description="Helical" evidence="10">
    <location>
        <begin position="102"/>
        <end position="124"/>
    </location>
</feature>
<comment type="subcellular location">
    <subcellularLocation>
        <location evidence="1">Cell membrane</location>
        <topology evidence="1">Multi-pass membrane protein</topology>
    </subcellularLocation>
</comment>
<comment type="caution">
    <text evidence="13">The sequence shown here is derived from an EMBL/GenBank/DDBJ whole genome shotgun (WGS) entry which is preliminary data.</text>
</comment>
<name>A0A8J7MFR9_9BACT</name>
<dbReference type="Pfam" id="PF03471">
    <property type="entry name" value="CorC_HlyC"/>
    <property type="match status" value="1"/>
</dbReference>
<dbReference type="AlphaFoldDB" id="A0A8J7MFR9"/>
<keyword evidence="2" id="KW-1003">Cell membrane</keyword>
<dbReference type="PROSITE" id="PS51371">
    <property type="entry name" value="CBS"/>
    <property type="match status" value="2"/>
</dbReference>
<sequence length="478" mass="52477">MHESTTIVAAESCVSDCLSALPPSALAIPRDLFTGELAWYTAGVAVLLFLNALFVAAEYAIVKVRPAQLKSQLDERTGPTKRIRAALAIADNLSEYQLVCQWGITLSSLALGFMGQPFATSFLAPIFSDFAIFGGMGIYVVALIASFMCLAVLHVVLGELIPRTIGIRFAQPTALWLARPLLAFAWFSTKVIKPLQWAADVILKYILRIEPVSESDLAHSAEELAELVAESGKQDEVTDTEREILINALELNDLSVKDVMTPRSEVIVLDVDAPFQENIETATRSKHTRFPIVKGHLDRALGLIHIKDILKLVSAEDPDLMSIKRELKVVPETMRLDGLLQFFLKEHAHLAMVVDEFGDPVGLVFLDNVIEELVGDIHDEFDNESVSFRRITEGEFVCEGGLTLNELSGLEPELTLESGEVSTVGGYITRQMGRIPKPGESLIVSGYEAKVTNTNGRRVGVVHFRRLSPLEVEPQSAA</sequence>
<feature type="transmembrane region" description="Helical" evidence="10">
    <location>
        <begin position="130"/>
        <end position="157"/>
    </location>
</feature>
<evidence type="ECO:0000256" key="8">
    <source>
        <dbReference type="PROSITE-ProRule" id="PRU00703"/>
    </source>
</evidence>
<dbReference type="SUPFAM" id="SSF54631">
    <property type="entry name" value="CBS-domain pair"/>
    <property type="match status" value="1"/>
</dbReference>
<dbReference type="InterPro" id="IPR016169">
    <property type="entry name" value="FAD-bd_PCMH_sub2"/>
</dbReference>
<accession>A0A8J7MFR9</accession>
<dbReference type="Gene3D" id="3.30.465.10">
    <property type="match status" value="1"/>
</dbReference>
<dbReference type="SMART" id="SM01091">
    <property type="entry name" value="CorC_HlyC"/>
    <property type="match status" value="1"/>
</dbReference>
<dbReference type="InterPro" id="IPR036318">
    <property type="entry name" value="FAD-bd_PCMH-like_sf"/>
</dbReference>
<dbReference type="PANTHER" id="PTHR43099">
    <property type="entry name" value="UPF0053 PROTEIN YRKA"/>
    <property type="match status" value="1"/>
</dbReference>
<dbReference type="Pfam" id="PF00571">
    <property type="entry name" value="CBS"/>
    <property type="match status" value="1"/>
</dbReference>
<gene>
    <name evidence="13" type="ORF">JIN82_12415</name>
</gene>
<dbReference type="InterPro" id="IPR046342">
    <property type="entry name" value="CBS_dom_sf"/>
</dbReference>
<dbReference type="Pfam" id="PF01595">
    <property type="entry name" value="CNNM"/>
    <property type="match status" value="1"/>
</dbReference>
<proteinExistence type="predicted"/>
<dbReference type="Proteomes" id="UP000624703">
    <property type="component" value="Unassembled WGS sequence"/>
</dbReference>
<evidence type="ECO:0000256" key="3">
    <source>
        <dbReference type="ARBA" id="ARBA00022692"/>
    </source>
</evidence>
<evidence type="ECO:0000256" key="1">
    <source>
        <dbReference type="ARBA" id="ARBA00004651"/>
    </source>
</evidence>
<dbReference type="InterPro" id="IPR002550">
    <property type="entry name" value="CNNM"/>
</dbReference>
<protein>
    <submittedName>
        <fullName evidence="13">HlyC/CorC family transporter</fullName>
    </submittedName>
</protein>
<dbReference type="SUPFAM" id="SSF56176">
    <property type="entry name" value="FAD-binding/transporter-associated domain-like"/>
    <property type="match status" value="1"/>
</dbReference>
<dbReference type="Gene3D" id="3.10.580.10">
    <property type="entry name" value="CBS-domain"/>
    <property type="match status" value="1"/>
</dbReference>
<evidence type="ECO:0000313" key="14">
    <source>
        <dbReference type="Proteomes" id="UP000624703"/>
    </source>
</evidence>
<keyword evidence="5 9" id="KW-1133">Transmembrane helix</keyword>
<keyword evidence="7 9" id="KW-0472">Membrane</keyword>
<dbReference type="PANTHER" id="PTHR43099:SF5">
    <property type="entry name" value="HLYC_CORC FAMILY TRANSPORTER"/>
    <property type="match status" value="1"/>
</dbReference>
<keyword evidence="14" id="KW-1185">Reference proteome</keyword>
<dbReference type="CDD" id="cd04590">
    <property type="entry name" value="CBS_pair_CorC_HlyC_assoc"/>
    <property type="match status" value="1"/>
</dbReference>
<evidence type="ECO:0000256" key="6">
    <source>
        <dbReference type="ARBA" id="ARBA00023122"/>
    </source>
</evidence>
<evidence type="ECO:0000256" key="5">
    <source>
        <dbReference type="ARBA" id="ARBA00022989"/>
    </source>
</evidence>
<dbReference type="InterPro" id="IPR051676">
    <property type="entry name" value="UPF0053_domain"/>
</dbReference>
<feature type="domain" description="CBS" evidence="11">
    <location>
        <begin position="260"/>
        <end position="320"/>
    </location>
</feature>
<keyword evidence="4" id="KW-0677">Repeat</keyword>
<feature type="domain" description="CNNM transmembrane" evidence="12">
    <location>
        <begin position="33"/>
        <end position="241"/>
    </location>
</feature>
<dbReference type="GO" id="GO:0005886">
    <property type="term" value="C:plasma membrane"/>
    <property type="evidence" value="ECO:0007669"/>
    <property type="project" value="UniProtKB-SubCell"/>
</dbReference>
<dbReference type="InterPro" id="IPR000644">
    <property type="entry name" value="CBS_dom"/>
</dbReference>
<dbReference type="PROSITE" id="PS51846">
    <property type="entry name" value="CNNM"/>
    <property type="match status" value="1"/>
</dbReference>
<keyword evidence="3 9" id="KW-0812">Transmembrane</keyword>
<dbReference type="InterPro" id="IPR044751">
    <property type="entry name" value="Ion_transp-like_CBS"/>
</dbReference>
<dbReference type="RefSeq" id="WP_200311971.1">
    <property type="nucleotide sequence ID" value="NZ_JAENIM010000042.1"/>
</dbReference>
<feature type="transmembrane region" description="Helical" evidence="10">
    <location>
        <begin position="37"/>
        <end position="62"/>
    </location>
</feature>
<dbReference type="EMBL" id="JAENIM010000042">
    <property type="protein sequence ID" value="MBK1791956.1"/>
    <property type="molecule type" value="Genomic_DNA"/>
</dbReference>
<evidence type="ECO:0000256" key="10">
    <source>
        <dbReference type="SAM" id="Phobius"/>
    </source>
</evidence>
<evidence type="ECO:0000256" key="2">
    <source>
        <dbReference type="ARBA" id="ARBA00022475"/>
    </source>
</evidence>
<dbReference type="GO" id="GO:0050660">
    <property type="term" value="F:flavin adenine dinucleotide binding"/>
    <property type="evidence" value="ECO:0007669"/>
    <property type="project" value="InterPro"/>
</dbReference>
<evidence type="ECO:0000259" key="12">
    <source>
        <dbReference type="PROSITE" id="PS51846"/>
    </source>
</evidence>
<evidence type="ECO:0000313" key="13">
    <source>
        <dbReference type="EMBL" id="MBK1791956.1"/>
    </source>
</evidence>
<organism evidence="13 14">
    <name type="scientific">Persicirhabdus sediminis</name>
    <dbReference type="NCBI Taxonomy" id="454144"/>
    <lineage>
        <taxon>Bacteria</taxon>
        <taxon>Pseudomonadati</taxon>
        <taxon>Verrucomicrobiota</taxon>
        <taxon>Verrucomicrobiia</taxon>
        <taxon>Verrucomicrobiales</taxon>
        <taxon>Verrucomicrobiaceae</taxon>
        <taxon>Persicirhabdus</taxon>
    </lineage>
</organism>
<feature type="transmembrane region" description="Helical" evidence="10">
    <location>
        <begin position="169"/>
        <end position="187"/>
    </location>
</feature>
<evidence type="ECO:0000256" key="7">
    <source>
        <dbReference type="ARBA" id="ARBA00023136"/>
    </source>
</evidence>
<feature type="domain" description="CBS" evidence="11">
    <location>
        <begin position="323"/>
        <end position="380"/>
    </location>
</feature>
<evidence type="ECO:0000256" key="9">
    <source>
        <dbReference type="PROSITE-ProRule" id="PRU01193"/>
    </source>
</evidence>
<reference evidence="13" key="1">
    <citation type="submission" date="2021-01" db="EMBL/GenBank/DDBJ databases">
        <title>Modified the classification status of verrucomicrobia.</title>
        <authorList>
            <person name="Feng X."/>
        </authorList>
    </citation>
    <scope>NUCLEOTIDE SEQUENCE</scope>
    <source>
        <strain evidence="13">_KCTC 22039</strain>
    </source>
</reference>
<dbReference type="InterPro" id="IPR005170">
    <property type="entry name" value="Transptr-assoc_dom"/>
</dbReference>
<keyword evidence="6 8" id="KW-0129">CBS domain</keyword>
<evidence type="ECO:0000259" key="11">
    <source>
        <dbReference type="PROSITE" id="PS51371"/>
    </source>
</evidence>
<evidence type="ECO:0000256" key="4">
    <source>
        <dbReference type="ARBA" id="ARBA00022737"/>
    </source>
</evidence>